<dbReference type="STRING" id="397948.Cmaq_1274"/>
<name>A8ME95_CALMQ</name>
<evidence type="ECO:0000256" key="4">
    <source>
        <dbReference type="SAM" id="Phobius"/>
    </source>
</evidence>
<dbReference type="GeneID" id="5708674"/>
<dbReference type="KEGG" id="cma:Cmaq_1274"/>
<dbReference type="GO" id="GO:1904680">
    <property type="term" value="F:peptide transmembrane transporter activity"/>
    <property type="evidence" value="ECO:0007669"/>
    <property type="project" value="TreeGrafter"/>
</dbReference>
<dbReference type="CDD" id="cd08509">
    <property type="entry name" value="PBP2_TmCBP_oligosaccharides_like"/>
    <property type="match status" value="1"/>
</dbReference>
<keyword evidence="4" id="KW-1133">Transmembrane helix</keyword>
<reference evidence="6 7" key="1">
    <citation type="submission" date="2007-10" db="EMBL/GenBank/DDBJ databases">
        <title>Complete sequence of Caldivirga maquilingensis IC-167.</title>
        <authorList>
            <consortium name="US DOE Joint Genome Institute"/>
            <person name="Copeland A."/>
            <person name="Lucas S."/>
            <person name="Lapidus A."/>
            <person name="Barry K."/>
            <person name="Glavina del Rio T."/>
            <person name="Dalin E."/>
            <person name="Tice H."/>
            <person name="Pitluck S."/>
            <person name="Saunders E."/>
            <person name="Brettin T."/>
            <person name="Bruce D."/>
            <person name="Detter J.C."/>
            <person name="Han C."/>
            <person name="Schmutz J."/>
            <person name="Larimer F."/>
            <person name="Land M."/>
            <person name="Hauser L."/>
            <person name="Kyrpides N."/>
            <person name="Ivanova N."/>
            <person name="Biddle J.F."/>
            <person name="Zhang Z."/>
            <person name="Fitz-Gibbon S.T."/>
            <person name="Lowe T.M."/>
            <person name="Saltikov C."/>
            <person name="House C.H."/>
            <person name="Richardson P."/>
        </authorList>
    </citation>
    <scope>NUCLEOTIDE SEQUENCE [LARGE SCALE GENOMIC DNA]</scope>
    <source>
        <strain evidence="7">ATCC 700844 / DSM 13496 / JCM 10307 / IC-167</strain>
    </source>
</reference>
<organism evidence="6 7">
    <name type="scientific">Caldivirga maquilingensis (strain ATCC 700844 / DSM 13496 / JCM 10307 / IC-167)</name>
    <dbReference type="NCBI Taxonomy" id="397948"/>
    <lineage>
        <taxon>Archaea</taxon>
        <taxon>Thermoproteota</taxon>
        <taxon>Thermoprotei</taxon>
        <taxon>Thermoproteales</taxon>
        <taxon>Thermoproteaceae</taxon>
        <taxon>Caldivirga</taxon>
    </lineage>
</organism>
<dbReference type="OrthoDB" id="194307at2157"/>
<dbReference type="GO" id="GO:0015833">
    <property type="term" value="P:peptide transport"/>
    <property type="evidence" value="ECO:0007669"/>
    <property type="project" value="TreeGrafter"/>
</dbReference>
<evidence type="ECO:0000259" key="5">
    <source>
        <dbReference type="Pfam" id="PF00496"/>
    </source>
</evidence>
<dbReference type="HOGENOM" id="CLU_355884_0_0_2"/>
<dbReference type="Gene3D" id="3.10.105.10">
    <property type="entry name" value="Dipeptide-binding Protein, Domain 3"/>
    <property type="match status" value="1"/>
</dbReference>
<keyword evidence="7" id="KW-1185">Reference proteome</keyword>
<dbReference type="PANTHER" id="PTHR30290">
    <property type="entry name" value="PERIPLASMIC BINDING COMPONENT OF ABC TRANSPORTER"/>
    <property type="match status" value="1"/>
</dbReference>
<evidence type="ECO:0000313" key="6">
    <source>
        <dbReference type="EMBL" id="ABW02101.1"/>
    </source>
</evidence>
<protein>
    <submittedName>
        <fullName evidence="6">Extracellular solute-binding protein family 5</fullName>
    </submittedName>
</protein>
<dbReference type="InterPro" id="IPR039424">
    <property type="entry name" value="SBP_5"/>
</dbReference>
<keyword evidence="3" id="KW-0732">Signal</keyword>
<feature type="transmembrane region" description="Helical" evidence="4">
    <location>
        <begin position="766"/>
        <end position="791"/>
    </location>
</feature>
<keyword evidence="4" id="KW-0812">Transmembrane</keyword>
<sequence>MDLYTSRSATAVTSIIVALVAAVVGLYASHVVYAQESQVTYTFTTAYFGWTWSPAAHYWNPFAPINYIDWPAFVAMPLAAYDDPTGQWWPILASNWTAFPQNKTVIIYLRHNIYWFNGSAVMPFTAWDVYAELYIGVKAFSWYYPYLTPQNASEEIRVLNNYTLEIVFNIWSPTEYYWILMQTIATPWPVWKPIVEKLQTMNASQAYTFGQVNITEFNPPMWSNGPYYVASIGPTYITQNLDPMYFDGKPLLAEWDKILPFHTWQYYPTFIAWNNPGASTILAAIAAQKPVYIEWIAFSLLKDLQIINSTPGFKYYVMPDLSIFGIGIPTYYPFNIPQVRQAFLYIINRSEAAAAWGPPWLTYPVYINVPAPAPTAASGLWLTFPKDLRSIAVNFTEPNWTKAAQLLESAGLKYKNGQWYLPNGTPLTLTIYASAPMVNWITQAQVAFNQLEEFGIPVKLITLESSTYSTEVSQCQLPAVVDWMFAGSNKGGYSTLWISYDVAFTMTHPALLPSGWCIPGHTTPFAYPIVQNNEITGWYCKPLTTNLPIPNNTIIWCINSTYGYINLSNWQNAIIAAEPGSSTYEELLKAYFSWFEYWVPGVEISTATITAAFPVKITNPMWAYECMNFKNPKYTKAAYSLFHQYAVAGLPPEFNTVLSLGAYAPQGVIPPLAEAIINGSLWTNPYLHQYAVFIGLPNPDPQLQACVASYFHTTYTPVTTTTTSTVTSTTTAVSTVTSTVTTTAVSTVTSTATTTAISTVTVTKPVISTALIAGIVIIVVVIAIVAAIIALRRR</sequence>
<proteinExistence type="inferred from homology"/>
<dbReference type="InterPro" id="IPR000914">
    <property type="entry name" value="SBP_5_dom"/>
</dbReference>
<accession>A8ME95</accession>
<dbReference type="SUPFAM" id="SSF53850">
    <property type="entry name" value="Periplasmic binding protein-like II"/>
    <property type="match status" value="1"/>
</dbReference>
<comment type="similarity">
    <text evidence="1">Belongs to the bacterial solute-binding protein 5 family.</text>
</comment>
<feature type="domain" description="Solute-binding protein family 5" evidence="5">
    <location>
        <begin position="90"/>
        <end position="494"/>
    </location>
</feature>
<dbReference type="AlphaFoldDB" id="A8ME95"/>
<dbReference type="EMBL" id="CP000852">
    <property type="protein sequence ID" value="ABW02101.1"/>
    <property type="molecule type" value="Genomic_DNA"/>
</dbReference>
<dbReference type="RefSeq" id="WP_012186320.1">
    <property type="nucleotide sequence ID" value="NC_009954.1"/>
</dbReference>
<evidence type="ECO:0000256" key="1">
    <source>
        <dbReference type="ARBA" id="ARBA00005695"/>
    </source>
</evidence>
<dbReference type="Pfam" id="PF00496">
    <property type="entry name" value="SBP_bac_5"/>
    <property type="match status" value="1"/>
</dbReference>
<dbReference type="PANTHER" id="PTHR30290:SF9">
    <property type="entry name" value="OLIGOPEPTIDE-BINDING PROTEIN APPA"/>
    <property type="match status" value="1"/>
</dbReference>
<evidence type="ECO:0000313" key="7">
    <source>
        <dbReference type="Proteomes" id="UP000001137"/>
    </source>
</evidence>
<evidence type="ECO:0000256" key="2">
    <source>
        <dbReference type="ARBA" id="ARBA00022448"/>
    </source>
</evidence>
<dbReference type="eggNOG" id="arCOG01534">
    <property type="taxonomic scope" value="Archaea"/>
</dbReference>
<evidence type="ECO:0000256" key="3">
    <source>
        <dbReference type="ARBA" id="ARBA00022729"/>
    </source>
</evidence>
<dbReference type="Gene3D" id="3.40.190.10">
    <property type="entry name" value="Periplasmic binding protein-like II"/>
    <property type="match status" value="1"/>
</dbReference>
<keyword evidence="2" id="KW-0813">Transport</keyword>
<dbReference type="Proteomes" id="UP000001137">
    <property type="component" value="Chromosome"/>
</dbReference>
<keyword evidence="4" id="KW-0472">Membrane</keyword>
<gene>
    <name evidence="6" type="ordered locus">Cmaq_1274</name>
</gene>